<reference evidence="1 2" key="1">
    <citation type="submission" date="2016-10" db="EMBL/GenBank/DDBJ databases">
        <title>Genome Sequence of Pseudomonas putida GM4FR.</title>
        <authorList>
            <person name="Poehlein A."/>
            <person name="Wemheuer F."/>
            <person name="Hollensteiner J."/>
            <person name="Wemheuer B."/>
        </authorList>
    </citation>
    <scope>NUCLEOTIDE SEQUENCE [LARGE SCALE GENOMIC DNA]</scope>
    <source>
        <strain evidence="1 2">GM4FR</strain>
    </source>
</reference>
<dbReference type="InterPro" id="IPR022385">
    <property type="entry name" value="Rhs_assc_core"/>
</dbReference>
<dbReference type="NCBIfam" id="TIGR03696">
    <property type="entry name" value="Rhs_assc_core"/>
    <property type="match status" value="1"/>
</dbReference>
<gene>
    <name evidence="1" type="ORF">PSEMO_58070</name>
</gene>
<dbReference type="EMBL" id="MKZO01000073">
    <property type="protein sequence ID" value="OLS59297.1"/>
    <property type="molecule type" value="Genomic_DNA"/>
</dbReference>
<sequence>MSLAVHALTPVLVVRDARGLGLREVNYCRRAPADPLQPRIQGSQYDAAGRLRACRDPRLWALHEQDAATPANLGQAHSLSGRVVWRESVDSGTVCSLFGEAGQVVRAEDGKGVCREFDYDAMLRPTALHEQANGQPRACRERLGYADAAPEHAAQNACGRLLRHDDTAGTRELRGYALNGEVRSEVRRFSRDAQLPDWPVPIAERELLLESDTAAVLYCHGPLGEVLEQTDASDNRQSLGLTLCGELREVRVQLKGGSQHVLLVAARYNAFGQMEEEILGNGVRLQRLYREEDGRLSQLAARRRNGDLLQELRYEYDPAGNVLSIEDRAMPVRHFANQQVEPRCEYGYDSLYQLIEAKGWEAGAASKGPGSLLDPVAVSNYRQSYEYDAGGNLLHLVHAGAQAHGRTLVAARHSNRCLPANEDFERGFDANGNLLCLQPGQALSWNTRNELREVRPVIRAGGSDDWERYLYDGAGRRVRKLGRAQAAKRTHSREVRYLSGLERHDNGSERLEVITVQAGTCSVRILHWLQGRPAGVAQDQVRHALGDHLGSVCLELDGEAALLGREVFHPFGSTAWWAGRNEVEAGYKTVRYSGKERDASGLYYYGARYYRADWQRWLNPDPLGEVEGLNLFRFVLNTPIGWVDIEGYSGFPFQAIESSEVVALARAGNYLGAQAAARRKPSRDIRVINNWILSQVPSIDFQSMTLFDNRLNNSLYKASSKVEGIDFIVKKMHSPERAQREELAYQISEALGFHVVPPAKARAKSLVQQMVPNIKDSRRSERTPSARDRLFYFLINEFDDNSGNQLWDDSGGVQLIDHEAAFSTRKNAVYNLSTIDLTSAFDPSSWVRFKAIDDLEWKSILGGDTPKISKVEAKAFIARIHDTKKAVQKGIDKGVMGFSMKQGASQAIRSTTSASLAWRNGLTSPSRGW</sequence>
<dbReference type="AlphaFoldDB" id="A0A1Q9QW18"/>
<dbReference type="PANTHER" id="PTHR32305">
    <property type="match status" value="1"/>
</dbReference>
<accession>A0A1Q9QW18</accession>
<comment type="caution">
    <text evidence="1">The sequence shown here is derived from an EMBL/GenBank/DDBJ whole genome shotgun (WGS) entry which is preliminary data.</text>
</comment>
<name>A0A1Q9QW18_PSEPU</name>
<organism evidence="1 2">
    <name type="scientific">Pseudomonas putida</name>
    <name type="common">Arthrobacter siderocapsulatus</name>
    <dbReference type="NCBI Taxonomy" id="303"/>
    <lineage>
        <taxon>Bacteria</taxon>
        <taxon>Pseudomonadati</taxon>
        <taxon>Pseudomonadota</taxon>
        <taxon>Gammaproteobacteria</taxon>
        <taxon>Pseudomonadales</taxon>
        <taxon>Pseudomonadaceae</taxon>
        <taxon>Pseudomonas</taxon>
    </lineage>
</organism>
<dbReference type="InterPro" id="IPR050708">
    <property type="entry name" value="T6SS_VgrG/RHS"/>
</dbReference>
<evidence type="ECO:0000313" key="2">
    <source>
        <dbReference type="Proteomes" id="UP000186736"/>
    </source>
</evidence>
<dbReference type="Gene3D" id="2.180.10.10">
    <property type="entry name" value="RHS repeat-associated core"/>
    <property type="match status" value="1"/>
</dbReference>
<proteinExistence type="predicted"/>
<dbReference type="PANTHER" id="PTHR32305:SF15">
    <property type="entry name" value="PROTEIN RHSA-RELATED"/>
    <property type="match status" value="1"/>
</dbReference>
<evidence type="ECO:0000313" key="1">
    <source>
        <dbReference type="EMBL" id="OLS59297.1"/>
    </source>
</evidence>
<dbReference type="RefSeq" id="WP_075806389.1">
    <property type="nucleotide sequence ID" value="NZ_MKZO01000073.1"/>
</dbReference>
<protein>
    <submittedName>
        <fullName evidence="1">Uncharacterized protein</fullName>
    </submittedName>
</protein>
<dbReference type="Proteomes" id="UP000186736">
    <property type="component" value="Unassembled WGS sequence"/>
</dbReference>